<dbReference type="RefSeq" id="WP_109331772.1">
    <property type="nucleotide sequence ID" value="NZ_CP029356.1"/>
</dbReference>
<feature type="chain" id="PRO_5015428407" description="Lipoprotein" evidence="2">
    <location>
        <begin position="23"/>
        <end position="66"/>
    </location>
</feature>
<evidence type="ECO:0000256" key="1">
    <source>
        <dbReference type="SAM" id="MobiDB-lite"/>
    </source>
</evidence>
<dbReference type="OrthoDB" id="7307510at2"/>
<name>A0A2S2CWV5_9PROT</name>
<evidence type="ECO:0000313" key="3">
    <source>
        <dbReference type="EMBL" id="AWK88966.1"/>
    </source>
</evidence>
<gene>
    <name evidence="3" type="ORF">DEW08_23320</name>
</gene>
<dbReference type="PROSITE" id="PS51257">
    <property type="entry name" value="PROKAR_LIPOPROTEIN"/>
    <property type="match status" value="1"/>
</dbReference>
<proteinExistence type="predicted"/>
<sequence length="66" mass="7033">MTRIRRPAALALLALAASLALAGCGKKPGLVDYPRPEGQVDPYPRKYPLPSTDPKPGQPDSGFTFP</sequence>
<feature type="compositionally biased region" description="Pro residues" evidence="1">
    <location>
        <begin position="45"/>
        <end position="57"/>
    </location>
</feature>
<accession>A0A2S2CWV5</accession>
<dbReference type="EMBL" id="CP029356">
    <property type="protein sequence ID" value="AWK88966.1"/>
    <property type="molecule type" value="Genomic_DNA"/>
</dbReference>
<evidence type="ECO:0000313" key="4">
    <source>
        <dbReference type="Proteomes" id="UP000245629"/>
    </source>
</evidence>
<feature type="signal peptide" evidence="2">
    <location>
        <begin position="1"/>
        <end position="22"/>
    </location>
</feature>
<geneLocation type="plasmid" evidence="3 4">
    <name>unnamed1</name>
</geneLocation>
<feature type="region of interest" description="Disordered" evidence="1">
    <location>
        <begin position="28"/>
        <end position="66"/>
    </location>
</feature>
<dbReference type="Proteomes" id="UP000245629">
    <property type="component" value="Plasmid unnamed1"/>
</dbReference>
<dbReference type="KEGG" id="azz:DEW08_23320"/>
<organism evidence="3 4">
    <name type="scientific">Azospirillum thermophilum</name>
    <dbReference type="NCBI Taxonomy" id="2202148"/>
    <lineage>
        <taxon>Bacteria</taxon>
        <taxon>Pseudomonadati</taxon>
        <taxon>Pseudomonadota</taxon>
        <taxon>Alphaproteobacteria</taxon>
        <taxon>Rhodospirillales</taxon>
        <taxon>Azospirillaceae</taxon>
        <taxon>Azospirillum</taxon>
    </lineage>
</organism>
<evidence type="ECO:0000256" key="2">
    <source>
        <dbReference type="SAM" id="SignalP"/>
    </source>
</evidence>
<evidence type="ECO:0008006" key="5">
    <source>
        <dbReference type="Google" id="ProtNLM"/>
    </source>
</evidence>
<keyword evidence="2" id="KW-0732">Signal</keyword>
<keyword evidence="4" id="KW-1185">Reference proteome</keyword>
<dbReference type="AlphaFoldDB" id="A0A2S2CWV5"/>
<protein>
    <recommendedName>
        <fullName evidence="5">Lipoprotein</fullName>
    </recommendedName>
</protein>
<reference evidence="4" key="1">
    <citation type="submission" date="2018-05" db="EMBL/GenBank/DDBJ databases">
        <title>Azospirillum thermophila sp. nov., a novel isolated from hot spring.</title>
        <authorList>
            <person name="Zhao Z."/>
        </authorList>
    </citation>
    <scope>NUCLEOTIDE SEQUENCE [LARGE SCALE GENOMIC DNA]</scope>
    <source>
        <strain evidence="4">CFH 70021</strain>
        <plasmid evidence="4">unnamed1</plasmid>
    </source>
</reference>
<keyword evidence="3" id="KW-0614">Plasmid</keyword>